<name>A0A5C4X588_9MICO</name>
<evidence type="ECO:0000313" key="1">
    <source>
        <dbReference type="EMBL" id="GGC23343.1"/>
    </source>
</evidence>
<dbReference type="RefSeq" id="WP_139466846.1">
    <property type="nucleotide sequence ID" value="NZ_BMJG01000001.1"/>
</dbReference>
<reference evidence="2 3" key="3">
    <citation type="submission" date="2019-06" db="EMBL/GenBank/DDBJ databases">
        <authorList>
            <person name="Mardanova A.M."/>
            <person name="Pudova D.S."/>
            <person name="Shagimardanova E.I."/>
            <person name="Gogoleva N.E."/>
            <person name="Lutfullin M.T."/>
            <person name="Hadieva G.F."/>
            <person name="Sharipova M.R."/>
        </authorList>
    </citation>
    <scope>NUCLEOTIDE SEQUENCE [LARGE SCALE GENOMIC DNA]</scope>
    <source>
        <strain evidence="2 3">MG-1</strain>
    </source>
</reference>
<comment type="caution">
    <text evidence="2">The sequence shown here is derived from an EMBL/GenBank/DDBJ whole genome shotgun (WGS) entry which is preliminary data.</text>
</comment>
<keyword evidence="4" id="KW-1185">Reference proteome</keyword>
<dbReference type="EMBL" id="VDMQ01000001">
    <property type="protein sequence ID" value="TNM57779.1"/>
    <property type="molecule type" value="Genomic_DNA"/>
</dbReference>
<evidence type="ECO:0000313" key="4">
    <source>
        <dbReference type="Proteomes" id="UP000632322"/>
    </source>
</evidence>
<reference evidence="1" key="4">
    <citation type="submission" date="2024-05" db="EMBL/GenBank/DDBJ databases">
        <authorList>
            <person name="Sun Q."/>
            <person name="Zhou Y."/>
        </authorList>
    </citation>
    <scope>NUCLEOTIDE SEQUENCE</scope>
    <source>
        <strain evidence="1">CGMCC 1.15472</strain>
    </source>
</reference>
<evidence type="ECO:0000313" key="3">
    <source>
        <dbReference type="Proteomes" id="UP000314223"/>
    </source>
</evidence>
<organism evidence="2 3">
    <name type="scientific">Brevibacterium sediminis</name>
    <dbReference type="NCBI Taxonomy" id="1857024"/>
    <lineage>
        <taxon>Bacteria</taxon>
        <taxon>Bacillati</taxon>
        <taxon>Actinomycetota</taxon>
        <taxon>Actinomycetes</taxon>
        <taxon>Micrococcales</taxon>
        <taxon>Brevibacteriaceae</taxon>
        <taxon>Brevibacterium</taxon>
    </lineage>
</organism>
<dbReference type="Proteomes" id="UP000314223">
    <property type="component" value="Unassembled WGS sequence"/>
</dbReference>
<dbReference type="AlphaFoldDB" id="A0A5C4X588"/>
<dbReference type="EMBL" id="BMJG01000001">
    <property type="protein sequence ID" value="GGC23343.1"/>
    <property type="molecule type" value="Genomic_DNA"/>
</dbReference>
<reference evidence="4" key="2">
    <citation type="journal article" date="2019" name="Int. J. Syst. Evol. Microbiol.">
        <title>The Global Catalogue of Microorganisms (GCM) 10K type strain sequencing project: providing services to taxonomists for standard genome sequencing and annotation.</title>
        <authorList>
            <consortium name="The Broad Institute Genomics Platform"/>
            <consortium name="The Broad Institute Genome Sequencing Center for Infectious Disease"/>
            <person name="Wu L."/>
            <person name="Ma J."/>
        </authorList>
    </citation>
    <scope>NUCLEOTIDE SEQUENCE [LARGE SCALE GENOMIC DNA]</scope>
    <source>
        <strain evidence="4">CGMCC 1.15472</strain>
    </source>
</reference>
<protein>
    <submittedName>
        <fullName evidence="2">Uncharacterized protein</fullName>
    </submittedName>
</protein>
<proteinExistence type="predicted"/>
<gene>
    <name evidence="2" type="ORF">FHQ09_00285</name>
    <name evidence="1" type="ORF">GCM10010974_02480</name>
</gene>
<dbReference type="Proteomes" id="UP000632322">
    <property type="component" value="Unassembled WGS sequence"/>
</dbReference>
<reference evidence="1" key="1">
    <citation type="journal article" date="2014" name="Int. J. Syst. Evol. Microbiol.">
        <title>Complete genome of a new Firmicutes species belonging to the dominant human colonic microbiota ('Ruminococcus bicirculans') reveals two chromosomes and a selective capacity to utilize plant glucans.</title>
        <authorList>
            <consortium name="NISC Comparative Sequencing Program"/>
            <person name="Wegmann U."/>
            <person name="Louis P."/>
            <person name="Goesmann A."/>
            <person name="Henrissat B."/>
            <person name="Duncan S.H."/>
            <person name="Flint H.J."/>
        </authorList>
    </citation>
    <scope>NUCLEOTIDE SEQUENCE</scope>
    <source>
        <strain evidence="1">CGMCC 1.15472</strain>
    </source>
</reference>
<accession>A0A5C4X588</accession>
<evidence type="ECO:0000313" key="2">
    <source>
        <dbReference type="EMBL" id="TNM57779.1"/>
    </source>
</evidence>
<sequence length="131" mass="14187">MHSGTDVKPFTPSDHWLNDWPFDVWTVVQVRASITGAAAERAVRTFQAALRPDPDADVAEGTEVHFWGGYTAETSPSTGRIGWQIVLKSSGQDGISSVIGATDDLVEAIRQTSGEVRLTWHEVAASRAEGH</sequence>